<name>A0A024TRZ2_9STRA</name>
<reference evidence="2" key="1">
    <citation type="submission" date="2013-12" db="EMBL/GenBank/DDBJ databases">
        <title>The Genome Sequence of Aphanomyces invadans NJM9701.</title>
        <authorList>
            <consortium name="The Broad Institute Genomics Platform"/>
            <person name="Russ C."/>
            <person name="Tyler B."/>
            <person name="van West P."/>
            <person name="Dieguez-Uribeondo J."/>
            <person name="Young S.K."/>
            <person name="Zeng Q."/>
            <person name="Gargeya S."/>
            <person name="Fitzgerald M."/>
            <person name="Abouelleil A."/>
            <person name="Alvarado L."/>
            <person name="Chapman S.B."/>
            <person name="Gainer-Dewar J."/>
            <person name="Goldberg J."/>
            <person name="Griggs A."/>
            <person name="Gujja S."/>
            <person name="Hansen M."/>
            <person name="Howarth C."/>
            <person name="Imamovic A."/>
            <person name="Ireland A."/>
            <person name="Larimer J."/>
            <person name="McCowan C."/>
            <person name="Murphy C."/>
            <person name="Pearson M."/>
            <person name="Poon T.W."/>
            <person name="Priest M."/>
            <person name="Roberts A."/>
            <person name="Saif S."/>
            <person name="Shea T."/>
            <person name="Sykes S."/>
            <person name="Wortman J."/>
            <person name="Nusbaum C."/>
            <person name="Birren B."/>
        </authorList>
    </citation>
    <scope>NUCLEOTIDE SEQUENCE [LARGE SCALE GENOMIC DNA]</scope>
    <source>
        <strain evidence="2">NJM9701</strain>
    </source>
</reference>
<dbReference type="VEuPathDB" id="FungiDB:H310_10759"/>
<accession>A0A024TRZ2</accession>
<feature type="compositionally biased region" description="Basic residues" evidence="1">
    <location>
        <begin position="101"/>
        <end position="112"/>
    </location>
</feature>
<dbReference type="AlphaFoldDB" id="A0A024TRZ2"/>
<evidence type="ECO:0000256" key="1">
    <source>
        <dbReference type="SAM" id="MobiDB-lite"/>
    </source>
</evidence>
<dbReference type="RefSeq" id="XP_008875433.1">
    <property type="nucleotide sequence ID" value="XM_008877211.1"/>
</dbReference>
<dbReference type="GeneID" id="20087809"/>
<feature type="compositionally biased region" description="Basic residues" evidence="1">
    <location>
        <begin position="72"/>
        <end position="86"/>
    </location>
</feature>
<feature type="region of interest" description="Disordered" evidence="1">
    <location>
        <begin position="56"/>
        <end position="130"/>
    </location>
</feature>
<protein>
    <submittedName>
        <fullName evidence="2">Uncharacterized protein</fullName>
    </submittedName>
</protein>
<sequence length="130" mass="14342">MGKLDGHCMAHSEDFQAARQKVSGMPRVGVDVPGVSPRRACPAVTRCWRRRAWSTVHTSGDGGKTGAAPGRHGTHRWGIHSTRHAKSVQFKVDSTHDLRTSRKCGTRPRRRANVIAPVQQEQTSSIPQEE</sequence>
<gene>
    <name evidence="2" type="ORF">H310_10759</name>
</gene>
<evidence type="ECO:0000313" key="2">
    <source>
        <dbReference type="EMBL" id="ETV96122.1"/>
    </source>
</evidence>
<feature type="compositionally biased region" description="Polar residues" evidence="1">
    <location>
        <begin position="119"/>
        <end position="130"/>
    </location>
</feature>
<organism evidence="2">
    <name type="scientific">Aphanomyces invadans</name>
    <dbReference type="NCBI Taxonomy" id="157072"/>
    <lineage>
        <taxon>Eukaryota</taxon>
        <taxon>Sar</taxon>
        <taxon>Stramenopiles</taxon>
        <taxon>Oomycota</taxon>
        <taxon>Saprolegniomycetes</taxon>
        <taxon>Saprolegniales</taxon>
        <taxon>Verrucalvaceae</taxon>
        <taxon>Aphanomyces</taxon>
    </lineage>
</organism>
<proteinExistence type="predicted"/>
<dbReference type="EMBL" id="KI913978">
    <property type="protein sequence ID" value="ETV96122.1"/>
    <property type="molecule type" value="Genomic_DNA"/>
</dbReference>